<evidence type="ECO:0000256" key="5">
    <source>
        <dbReference type="ARBA" id="ARBA00022989"/>
    </source>
</evidence>
<name>A0AAN5CKB8_9BILA</name>
<dbReference type="EMBL" id="BTRK01000004">
    <property type="protein sequence ID" value="GMR45999.1"/>
    <property type="molecule type" value="Genomic_DNA"/>
</dbReference>
<keyword evidence="3 7" id="KW-0812">Transmembrane</keyword>
<feature type="non-terminal residue" evidence="10">
    <location>
        <position position="92"/>
    </location>
</feature>
<evidence type="ECO:0000256" key="8">
    <source>
        <dbReference type="SAM" id="SignalP"/>
    </source>
</evidence>
<keyword evidence="4" id="KW-0249">Electron transport</keyword>
<proteinExistence type="predicted"/>
<keyword evidence="6 7" id="KW-0472">Membrane</keyword>
<evidence type="ECO:0000256" key="3">
    <source>
        <dbReference type="ARBA" id="ARBA00022692"/>
    </source>
</evidence>
<comment type="subcellular location">
    <subcellularLocation>
        <location evidence="1">Membrane</location>
    </subcellularLocation>
</comment>
<evidence type="ECO:0000313" key="10">
    <source>
        <dbReference type="EMBL" id="GMR45999.1"/>
    </source>
</evidence>
<evidence type="ECO:0000256" key="6">
    <source>
        <dbReference type="ARBA" id="ARBA00023136"/>
    </source>
</evidence>
<keyword evidence="11" id="KW-1185">Reference proteome</keyword>
<evidence type="ECO:0000256" key="1">
    <source>
        <dbReference type="ARBA" id="ARBA00004370"/>
    </source>
</evidence>
<keyword evidence="5 7" id="KW-1133">Transmembrane helix</keyword>
<dbReference type="InterPro" id="IPR006593">
    <property type="entry name" value="Cyt_b561/ferric_Rdtase_TM"/>
</dbReference>
<protein>
    <recommendedName>
        <fullName evidence="9">Cytochrome b561 domain-containing protein</fullName>
    </recommendedName>
</protein>
<evidence type="ECO:0000259" key="9">
    <source>
        <dbReference type="PROSITE" id="PS50939"/>
    </source>
</evidence>
<feature type="chain" id="PRO_5042955823" description="Cytochrome b561 domain-containing protein" evidence="8">
    <location>
        <begin position="21"/>
        <end position="92"/>
    </location>
</feature>
<organism evidence="10 11">
    <name type="scientific">Pristionchus mayeri</name>
    <dbReference type="NCBI Taxonomy" id="1317129"/>
    <lineage>
        <taxon>Eukaryota</taxon>
        <taxon>Metazoa</taxon>
        <taxon>Ecdysozoa</taxon>
        <taxon>Nematoda</taxon>
        <taxon>Chromadorea</taxon>
        <taxon>Rhabditida</taxon>
        <taxon>Rhabditina</taxon>
        <taxon>Diplogasteromorpha</taxon>
        <taxon>Diplogasteroidea</taxon>
        <taxon>Neodiplogasteridae</taxon>
        <taxon>Pristionchus</taxon>
    </lineage>
</organism>
<feature type="signal peptide" evidence="8">
    <location>
        <begin position="1"/>
        <end position="20"/>
    </location>
</feature>
<feature type="transmembrane region" description="Helical" evidence="7">
    <location>
        <begin position="36"/>
        <end position="59"/>
    </location>
</feature>
<evidence type="ECO:0000256" key="4">
    <source>
        <dbReference type="ARBA" id="ARBA00022982"/>
    </source>
</evidence>
<comment type="caution">
    <text evidence="10">The sequence shown here is derived from an EMBL/GenBank/DDBJ whole genome shotgun (WGS) entry which is preliminary data.</text>
</comment>
<evidence type="ECO:0000313" key="11">
    <source>
        <dbReference type="Proteomes" id="UP001328107"/>
    </source>
</evidence>
<feature type="transmembrane region" description="Helical" evidence="7">
    <location>
        <begin position="71"/>
        <end position="90"/>
    </location>
</feature>
<dbReference type="Proteomes" id="UP001328107">
    <property type="component" value="Unassembled WGS sequence"/>
</dbReference>
<dbReference type="Gene3D" id="1.20.120.1770">
    <property type="match status" value="1"/>
</dbReference>
<keyword evidence="8" id="KW-0732">Signal</keyword>
<accession>A0AAN5CKB8</accession>
<dbReference type="PROSITE" id="PS50939">
    <property type="entry name" value="CYTOCHROME_B561"/>
    <property type="match status" value="1"/>
</dbReference>
<dbReference type="GO" id="GO:0016020">
    <property type="term" value="C:membrane"/>
    <property type="evidence" value="ECO:0007669"/>
    <property type="project" value="UniProtKB-SubCell"/>
</dbReference>
<evidence type="ECO:0000256" key="7">
    <source>
        <dbReference type="SAM" id="Phobius"/>
    </source>
</evidence>
<evidence type="ECO:0000256" key="2">
    <source>
        <dbReference type="ARBA" id="ARBA00022448"/>
    </source>
</evidence>
<feature type="domain" description="Cytochrome b561" evidence="9">
    <location>
        <begin position="1"/>
        <end position="92"/>
    </location>
</feature>
<sequence length="92" mass="10274">MHANMGVFTTALVIIQPLIALIRPHPDTRLRPIFNWTHWLIGMTAWSFASATCVMALPLGKTGLNRAYGHISNYLMGAYIITFCLCNVILEV</sequence>
<dbReference type="CDD" id="cd08760">
    <property type="entry name" value="Cyt_b561_FRRS1_like"/>
    <property type="match status" value="1"/>
</dbReference>
<keyword evidence="2" id="KW-0813">Transport</keyword>
<dbReference type="AlphaFoldDB" id="A0AAN5CKB8"/>
<reference evidence="11" key="1">
    <citation type="submission" date="2022-10" db="EMBL/GenBank/DDBJ databases">
        <title>Genome assembly of Pristionchus species.</title>
        <authorList>
            <person name="Yoshida K."/>
            <person name="Sommer R.J."/>
        </authorList>
    </citation>
    <scope>NUCLEOTIDE SEQUENCE [LARGE SCALE GENOMIC DNA]</scope>
    <source>
        <strain evidence="11">RS5460</strain>
    </source>
</reference>
<gene>
    <name evidence="10" type="ORF">PMAYCL1PPCAC_16194</name>
</gene>